<protein>
    <submittedName>
        <fullName evidence="1">Uncharacterized protein</fullName>
    </submittedName>
</protein>
<name>A0A7W3JQK4_9MICO</name>
<keyword evidence="2" id="KW-1185">Reference proteome</keyword>
<dbReference type="RefSeq" id="WP_167045634.1">
    <property type="nucleotide sequence ID" value="NZ_JAAOZB010000001.1"/>
</dbReference>
<evidence type="ECO:0000313" key="2">
    <source>
        <dbReference type="Proteomes" id="UP000526083"/>
    </source>
</evidence>
<gene>
    <name evidence="1" type="ORF">FHX48_002254</name>
</gene>
<organism evidence="1 2">
    <name type="scientific">Microbacterium halimionae</name>
    <dbReference type="NCBI Taxonomy" id="1526413"/>
    <lineage>
        <taxon>Bacteria</taxon>
        <taxon>Bacillati</taxon>
        <taxon>Actinomycetota</taxon>
        <taxon>Actinomycetes</taxon>
        <taxon>Micrococcales</taxon>
        <taxon>Microbacteriaceae</taxon>
        <taxon>Microbacterium</taxon>
    </lineage>
</organism>
<dbReference type="EMBL" id="JACGWY010000005">
    <property type="protein sequence ID" value="MBA8817156.1"/>
    <property type="molecule type" value="Genomic_DNA"/>
</dbReference>
<evidence type="ECO:0000313" key="1">
    <source>
        <dbReference type="EMBL" id="MBA8817156.1"/>
    </source>
</evidence>
<accession>A0A7W3JQK4</accession>
<dbReference type="Proteomes" id="UP000526083">
    <property type="component" value="Unassembled WGS sequence"/>
</dbReference>
<proteinExistence type="predicted"/>
<dbReference type="AlphaFoldDB" id="A0A7W3JQK4"/>
<reference evidence="1 2" key="1">
    <citation type="submission" date="2020-07" db="EMBL/GenBank/DDBJ databases">
        <title>Sequencing the genomes of 1000 actinobacteria strains.</title>
        <authorList>
            <person name="Klenk H.-P."/>
        </authorList>
    </citation>
    <scope>NUCLEOTIDE SEQUENCE [LARGE SCALE GENOMIC DNA]</scope>
    <source>
        <strain evidence="1 2">DSM 27576</strain>
    </source>
</reference>
<sequence>MSLLLRGESDSSFELEAALEILDGLVGHLPGLDVVEPLSKKPVELGFGMLSSTELNIVFSVGYPQPAR</sequence>
<comment type="caution">
    <text evidence="1">The sequence shown here is derived from an EMBL/GenBank/DDBJ whole genome shotgun (WGS) entry which is preliminary data.</text>
</comment>